<accession>A0ABR9AF30</accession>
<gene>
    <name evidence="8" type="ORF">IFO69_00810</name>
</gene>
<keyword evidence="7" id="KW-0732">Signal</keyword>
<dbReference type="RefSeq" id="WP_192007056.1">
    <property type="nucleotide sequence ID" value="NZ_JACYTQ010000001.1"/>
</dbReference>
<dbReference type="SUPFAM" id="SSF75005">
    <property type="entry name" value="Arabinanase/levansucrase/invertase"/>
    <property type="match status" value="1"/>
</dbReference>
<dbReference type="CDD" id="cd08991">
    <property type="entry name" value="GH43_HoAraf43-like"/>
    <property type="match status" value="1"/>
</dbReference>
<keyword evidence="2" id="KW-0858">Xylan degradation</keyword>
<keyword evidence="2" id="KW-0624">Polysaccharide degradation</keyword>
<evidence type="ECO:0000256" key="7">
    <source>
        <dbReference type="SAM" id="SignalP"/>
    </source>
</evidence>
<evidence type="ECO:0000256" key="6">
    <source>
        <dbReference type="RuleBase" id="RU361187"/>
    </source>
</evidence>
<dbReference type="Gene3D" id="2.115.10.20">
    <property type="entry name" value="Glycosyl hydrolase domain, family 43"/>
    <property type="match status" value="1"/>
</dbReference>
<evidence type="ECO:0000313" key="8">
    <source>
        <dbReference type="EMBL" id="MBD8487276.1"/>
    </source>
</evidence>
<dbReference type="Pfam" id="PF04616">
    <property type="entry name" value="Glyco_hydro_43"/>
    <property type="match status" value="1"/>
</dbReference>
<organism evidence="8 9">
    <name type="scientific">Echinicola arenosa</name>
    <dbReference type="NCBI Taxonomy" id="2774144"/>
    <lineage>
        <taxon>Bacteria</taxon>
        <taxon>Pseudomonadati</taxon>
        <taxon>Bacteroidota</taxon>
        <taxon>Cytophagia</taxon>
        <taxon>Cytophagales</taxon>
        <taxon>Cyclobacteriaceae</taxon>
        <taxon>Echinicola</taxon>
    </lineage>
</organism>
<dbReference type="EMBL" id="JACYTQ010000001">
    <property type="protein sequence ID" value="MBD8487276.1"/>
    <property type="molecule type" value="Genomic_DNA"/>
</dbReference>
<keyword evidence="4" id="KW-0119">Carbohydrate metabolism</keyword>
<evidence type="ECO:0000256" key="1">
    <source>
        <dbReference type="ARBA" id="ARBA00009865"/>
    </source>
</evidence>
<comment type="similarity">
    <text evidence="1 6">Belongs to the glycosyl hydrolase 43 family.</text>
</comment>
<dbReference type="InterPro" id="IPR023296">
    <property type="entry name" value="Glyco_hydro_beta-prop_sf"/>
</dbReference>
<reference evidence="8 9" key="1">
    <citation type="submission" date="2020-09" db="EMBL/GenBank/DDBJ databases">
        <title>Echinicola sp. CAU 1574 isolated from sand of Sido Beach.</title>
        <authorList>
            <person name="Kim W."/>
        </authorList>
    </citation>
    <scope>NUCLEOTIDE SEQUENCE [LARGE SCALE GENOMIC DNA]</scope>
    <source>
        <strain evidence="8 9">CAU 1574</strain>
    </source>
</reference>
<protein>
    <submittedName>
        <fullName evidence="8">Glycoside hydrolase family 43 protein</fullName>
    </submittedName>
</protein>
<name>A0ABR9AF30_9BACT</name>
<dbReference type="PANTHER" id="PTHR43772:SF2">
    <property type="entry name" value="PUTATIVE (AFU_ORTHOLOGUE AFUA_2G04480)-RELATED"/>
    <property type="match status" value="1"/>
</dbReference>
<evidence type="ECO:0000256" key="5">
    <source>
        <dbReference type="ARBA" id="ARBA00023295"/>
    </source>
</evidence>
<dbReference type="Proteomes" id="UP000647133">
    <property type="component" value="Unassembled WGS sequence"/>
</dbReference>
<feature type="chain" id="PRO_5046069309" evidence="7">
    <location>
        <begin position="24"/>
        <end position="390"/>
    </location>
</feature>
<dbReference type="PANTHER" id="PTHR43772">
    <property type="entry name" value="ENDO-1,4-BETA-XYLANASE"/>
    <property type="match status" value="1"/>
</dbReference>
<keyword evidence="3 6" id="KW-0378">Hydrolase</keyword>
<proteinExistence type="inferred from homology"/>
<evidence type="ECO:0000256" key="4">
    <source>
        <dbReference type="ARBA" id="ARBA00023277"/>
    </source>
</evidence>
<keyword evidence="5 6" id="KW-0326">Glycosidase</keyword>
<sequence length="390" mass="43981">MKKQLINSLGSFVLFFLAIICLAACGSKTNRDKENASKDNGEGTAAKASYSNPLDVEFGDPYILNDGDGKYYMYGTGGGAKDGFATYSSDNLVDWKFERQVYTGNTEDSWASKFFWAPEVYKIGGKYYMFFSAQWKVNPTNEEENFMIGVAVSDSPTGPFKEMYDRPIFDPGYPIIDANVYQEDGKYYLYYSRACYQHPVESEVADWAKEKGWYDEIEESWVYGVELKSDFSGVIGEPVLCLRPPLKMDDEQAEWESRSVTKQEVNRRWTEGSVIFKHEDTYYIMYSSNYYAGENYAVGYATGKSPLGPFTKASNNPVLELNIHKGGEVTGTGHNNIVFLDNGEMYCVYHGRTKASGQDRVVFLDKMEIKEDGTLVVNGPTTTAQPMPLK</sequence>
<keyword evidence="9" id="KW-1185">Reference proteome</keyword>
<feature type="signal peptide" evidence="7">
    <location>
        <begin position="1"/>
        <end position="23"/>
    </location>
</feature>
<dbReference type="GO" id="GO:0016787">
    <property type="term" value="F:hydrolase activity"/>
    <property type="evidence" value="ECO:0007669"/>
    <property type="project" value="UniProtKB-KW"/>
</dbReference>
<dbReference type="InterPro" id="IPR052176">
    <property type="entry name" value="Glycosyl_Hydrlase_43_Enz"/>
</dbReference>
<evidence type="ECO:0000313" key="9">
    <source>
        <dbReference type="Proteomes" id="UP000647133"/>
    </source>
</evidence>
<dbReference type="InterPro" id="IPR006710">
    <property type="entry name" value="Glyco_hydro_43"/>
</dbReference>
<comment type="caution">
    <text evidence="8">The sequence shown here is derived from an EMBL/GenBank/DDBJ whole genome shotgun (WGS) entry which is preliminary data.</text>
</comment>
<evidence type="ECO:0000256" key="2">
    <source>
        <dbReference type="ARBA" id="ARBA00022651"/>
    </source>
</evidence>
<evidence type="ECO:0000256" key="3">
    <source>
        <dbReference type="ARBA" id="ARBA00022801"/>
    </source>
</evidence>